<keyword evidence="7 11" id="KW-0812">Transmembrane</keyword>
<evidence type="ECO:0000313" key="12">
    <source>
        <dbReference type="EMBL" id="KAJ5070504.1"/>
    </source>
</evidence>
<feature type="transmembrane region" description="Helical" evidence="11">
    <location>
        <begin position="81"/>
        <end position="101"/>
    </location>
</feature>
<dbReference type="InterPro" id="IPR007704">
    <property type="entry name" value="PIG-M"/>
</dbReference>
<evidence type="ECO:0000256" key="1">
    <source>
        <dbReference type="ARBA" id="ARBA00004477"/>
    </source>
</evidence>
<comment type="function">
    <text evidence="11">Catalytic subunit of the glycosylphosphatidylinositol-mannosyltransferase I complex which catalyzes the transfer of the first mannose, via an alpha-1,4 bond from a dolichol-phosphate-mannose (Dol-P-Man) to the glucosaminyl acyl phosphatidylinositol (GlcN-(acyl)PI) intermediate to generate alpha-D-Man-(1-&gt;4)-alpha-D-GlcN-(1-&gt;6)-(1-radyl,2-acyl-sn-glycero-3-phospho)-2-acyl-inositol and participates in the sixth step of the glycosylphosphatidylinositol-anchor biosynthesis.</text>
</comment>
<keyword evidence="9 11" id="KW-1133">Transmembrane helix</keyword>
<feature type="transmembrane region" description="Helical" evidence="11">
    <location>
        <begin position="228"/>
        <end position="247"/>
    </location>
</feature>
<evidence type="ECO:0000256" key="5">
    <source>
        <dbReference type="ARBA" id="ARBA00022676"/>
    </source>
</evidence>
<reference evidence="12" key="1">
    <citation type="submission" date="2022-10" db="EMBL/GenBank/DDBJ databases">
        <title>Novel sulphate-reducing endosymbionts in the free-living metamonad Anaeramoeba.</title>
        <authorList>
            <person name="Jerlstrom-Hultqvist J."/>
            <person name="Cepicka I."/>
            <person name="Gallot-Lavallee L."/>
            <person name="Salas-Leiva D."/>
            <person name="Curtis B.A."/>
            <person name="Zahonova K."/>
            <person name="Pipaliya S."/>
            <person name="Dacks J."/>
            <person name="Roger A.J."/>
        </authorList>
    </citation>
    <scope>NUCLEOTIDE SEQUENCE</scope>
    <source>
        <strain evidence="12">BMAN</strain>
    </source>
</reference>
<comment type="caution">
    <text evidence="12">The sequence shown here is derived from an EMBL/GenBank/DDBJ whole genome shotgun (WGS) entry which is preliminary data.</text>
</comment>
<dbReference type="GO" id="GO:0051751">
    <property type="term" value="F:alpha-1,4-mannosyltransferase activity"/>
    <property type="evidence" value="ECO:0007669"/>
    <property type="project" value="InterPro"/>
</dbReference>
<evidence type="ECO:0000256" key="7">
    <source>
        <dbReference type="ARBA" id="ARBA00022692"/>
    </source>
</evidence>
<keyword evidence="4 11" id="KW-0337">GPI-anchor biosynthesis</keyword>
<evidence type="ECO:0000256" key="9">
    <source>
        <dbReference type="ARBA" id="ARBA00022989"/>
    </source>
</evidence>
<dbReference type="PANTHER" id="PTHR12886">
    <property type="entry name" value="PIG-M MANNOSYLTRANSFERASE"/>
    <property type="match status" value="1"/>
</dbReference>
<evidence type="ECO:0000256" key="3">
    <source>
        <dbReference type="ARBA" id="ARBA00011071"/>
    </source>
</evidence>
<keyword evidence="6 11" id="KW-0808">Transferase</keyword>
<dbReference type="GO" id="GO:0004376">
    <property type="term" value="F:GPI mannosyltransferase activity"/>
    <property type="evidence" value="ECO:0007669"/>
    <property type="project" value="InterPro"/>
</dbReference>
<feature type="transmembrane region" description="Helical" evidence="11">
    <location>
        <begin position="162"/>
        <end position="181"/>
    </location>
</feature>
<feature type="transmembrane region" description="Helical" evidence="11">
    <location>
        <begin position="6"/>
        <end position="24"/>
    </location>
</feature>
<name>A0A9Q0LDQ3_ANAIG</name>
<keyword evidence="10 11" id="KW-0472">Membrane</keyword>
<feature type="transmembrane region" description="Helical" evidence="11">
    <location>
        <begin position="138"/>
        <end position="156"/>
    </location>
</feature>
<dbReference type="AlphaFoldDB" id="A0A9Q0LDQ3"/>
<accession>A0A9Q0LDQ3</accession>
<dbReference type="Pfam" id="PF05007">
    <property type="entry name" value="Mannosyl_trans"/>
    <property type="match status" value="1"/>
</dbReference>
<evidence type="ECO:0000256" key="10">
    <source>
        <dbReference type="ARBA" id="ARBA00023136"/>
    </source>
</evidence>
<comment type="subcellular location">
    <subcellularLocation>
        <location evidence="1 11">Endoplasmic reticulum membrane</location>
        <topology evidence="1 11">Multi-pass membrane protein</topology>
    </subcellularLocation>
</comment>
<dbReference type="OMA" id="MLWFIGQ"/>
<evidence type="ECO:0000313" key="13">
    <source>
        <dbReference type="Proteomes" id="UP001149090"/>
    </source>
</evidence>
<organism evidence="12 13">
    <name type="scientific">Anaeramoeba ignava</name>
    <name type="common">Anaerobic marine amoeba</name>
    <dbReference type="NCBI Taxonomy" id="1746090"/>
    <lineage>
        <taxon>Eukaryota</taxon>
        <taxon>Metamonada</taxon>
        <taxon>Anaeramoebidae</taxon>
        <taxon>Anaeramoeba</taxon>
    </lineage>
</organism>
<dbReference type="GO" id="GO:0005789">
    <property type="term" value="C:endoplasmic reticulum membrane"/>
    <property type="evidence" value="ECO:0007669"/>
    <property type="project" value="UniProtKB-SubCell"/>
</dbReference>
<comment type="similarity">
    <text evidence="3 11">Belongs to the PIGM family.</text>
</comment>
<evidence type="ECO:0000256" key="6">
    <source>
        <dbReference type="ARBA" id="ARBA00022679"/>
    </source>
</evidence>
<proteinExistence type="inferred from homology"/>
<keyword evidence="5 11" id="KW-0328">Glycosyltransferase</keyword>
<dbReference type="EC" id="2.4.1.-" evidence="11"/>
<gene>
    <name evidence="12" type="ORF">M0811_10773</name>
</gene>
<protein>
    <recommendedName>
        <fullName evidence="11">GPI mannosyltransferase 1</fullName>
        <ecNumber evidence="11">2.4.1.-</ecNumber>
    </recommendedName>
    <alternativeName>
        <fullName evidence="11">GPI mannosyltransferase I</fullName>
    </alternativeName>
</protein>
<feature type="transmembrane region" description="Helical" evidence="11">
    <location>
        <begin position="293"/>
        <end position="311"/>
    </location>
</feature>
<keyword evidence="13" id="KW-1185">Reference proteome</keyword>
<dbReference type="PANTHER" id="PTHR12886:SF0">
    <property type="entry name" value="GPI MANNOSYLTRANSFERASE 1"/>
    <property type="match status" value="1"/>
</dbReference>
<comment type="pathway">
    <text evidence="2 11">Glycolipid biosynthesis; glycosylphosphatidylinositol-anchor biosynthesis.</text>
</comment>
<feature type="transmembrane region" description="Helical" evidence="11">
    <location>
        <begin position="318"/>
        <end position="341"/>
    </location>
</feature>
<keyword evidence="8 11" id="KW-0256">Endoplasmic reticulum</keyword>
<dbReference type="OrthoDB" id="1741594at2759"/>
<feature type="transmembrane region" description="Helical" evidence="11">
    <location>
        <begin position="361"/>
        <end position="380"/>
    </location>
</feature>
<evidence type="ECO:0000256" key="2">
    <source>
        <dbReference type="ARBA" id="ARBA00004687"/>
    </source>
</evidence>
<evidence type="ECO:0000256" key="8">
    <source>
        <dbReference type="ARBA" id="ARBA00022824"/>
    </source>
</evidence>
<evidence type="ECO:0000256" key="11">
    <source>
        <dbReference type="RuleBase" id="RU365064"/>
    </source>
</evidence>
<evidence type="ECO:0000256" key="4">
    <source>
        <dbReference type="ARBA" id="ARBA00022502"/>
    </source>
</evidence>
<dbReference type="GO" id="GO:1990529">
    <property type="term" value="C:glycosylphosphatidylinositol-mannosyltransferase I complex"/>
    <property type="evidence" value="ECO:0007669"/>
    <property type="project" value="TreeGrafter"/>
</dbReference>
<dbReference type="GO" id="GO:0006506">
    <property type="term" value="P:GPI anchor biosynthetic process"/>
    <property type="evidence" value="ECO:0007669"/>
    <property type="project" value="UniProtKB-KW"/>
</dbReference>
<dbReference type="EMBL" id="JAPDFW010000094">
    <property type="protein sequence ID" value="KAJ5070504.1"/>
    <property type="molecule type" value="Genomic_DNA"/>
</dbReference>
<feature type="transmembrane region" description="Helical" evidence="11">
    <location>
        <begin position="392"/>
        <end position="413"/>
    </location>
</feature>
<dbReference type="Proteomes" id="UP001149090">
    <property type="component" value="Unassembled WGS sequence"/>
</dbReference>
<sequence length="432" mass="50348">MITKSFLLFSILAFLIRIGFIIYGEWQDKNLTVKYTDIDYIVFTDASRFVTKGESPYNRATYRYTPLLAYILTPNIYLNQLFGKIIFSISDILVAYILFSISKLRSFNLKTATILISSLWLFNPIIINISTRGNAESIVCLLVVLTIYLLLSQLVFLGSIIFALAVHFKIFPILYALPFLLMMDDNYSKKPANKDSNNRNDPKNSETKKSKNFFMSILSFFNRNRLEFGFVSAITFLGLTALFYYIYGFHFLYEAYLYHVVRHDNRHNFSVYFYQLYLMSGSQAPQETDSSPILAILAFLPQLVLLGVFSIKFSKDTIFACFLNTFTFVMFNKVCTVQYFAWYFALIPLILSDSSLKISRGLFSLLIWYASQLLWLYFAYQLEFLGNNTFFFVWFAGILFFFANLWVLIEFLISHKDTVLFLNGKIKKQKED</sequence>